<name>A0A0F9UXB8_9ZZZZ</name>
<comment type="caution">
    <text evidence="1">The sequence shown here is derived from an EMBL/GenBank/DDBJ whole genome shotgun (WGS) entry which is preliminary data.</text>
</comment>
<organism evidence="1">
    <name type="scientific">marine sediment metagenome</name>
    <dbReference type="NCBI Taxonomy" id="412755"/>
    <lineage>
        <taxon>unclassified sequences</taxon>
        <taxon>metagenomes</taxon>
        <taxon>ecological metagenomes</taxon>
    </lineage>
</organism>
<proteinExistence type="predicted"/>
<evidence type="ECO:0000313" key="1">
    <source>
        <dbReference type="EMBL" id="KKN65816.1"/>
    </source>
</evidence>
<gene>
    <name evidence="1" type="ORF">LCGC14_0477520</name>
</gene>
<dbReference type="EMBL" id="LAZR01000515">
    <property type="protein sequence ID" value="KKN65816.1"/>
    <property type="molecule type" value="Genomic_DNA"/>
</dbReference>
<sequence>MSKDKKEHKKGYLTAKLTFFDWGWRDNVVYSTRATQNEKEKGLAMLEKLKNFFGVNRFDEEEFKNKMIEMQKEAFTPTEYPKGKKPIKWTRDDQGKIVSPFDKKK</sequence>
<accession>A0A0F9UXB8</accession>
<protein>
    <submittedName>
        <fullName evidence="1">Uncharacterized protein</fullName>
    </submittedName>
</protein>
<reference evidence="1" key="1">
    <citation type="journal article" date="2015" name="Nature">
        <title>Complex archaea that bridge the gap between prokaryotes and eukaryotes.</title>
        <authorList>
            <person name="Spang A."/>
            <person name="Saw J.H."/>
            <person name="Jorgensen S.L."/>
            <person name="Zaremba-Niedzwiedzka K."/>
            <person name="Martijn J."/>
            <person name="Lind A.E."/>
            <person name="van Eijk R."/>
            <person name="Schleper C."/>
            <person name="Guy L."/>
            <person name="Ettema T.J."/>
        </authorList>
    </citation>
    <scope>NUCLEOTIDE SEQUENCE</scope>
</reference>
<dbReference type="AlphaFoldDB" id="A0A0F9UXB8"/>